<keyword evidence="4" id="KW-0812">Transmembrane</keyword>
<dbReference type="PRINTS" id="PR00463">
    <property type="entry name" value="EP450I"/>
</dbReference>
<dbReference type="PANTHER" id="PTHR24305:SF96">
    <property type="entry name" value="CYTOCHROME P450 MONOOXYGENASE STCB-RELATED"/>
    <property type="match status" value="1"/>
</dbReference>
<comment type="cofactor">
    <cofactor evidence="3">
        <name>heme</name>
        <dbReference type="ChEBI" id="CHEBI:30413"/>
    </cofactor>
</comment>
<feature type="transmembrane region" description="Helical" evidence="4">
    <location>
        <begin position="33"/>
        <end position="54"/>
    </location>
</feature>
<dbReference type="CDD" id="cd11059">
    <property type="entry name" value="CYP_fungal"/>
    <property type="match status" value="1"/>
</dbReference>
<dbReference type="InterPro" id="IPR002401">
    <property type="entry name" value="Cyt_P450_E_grp-I"/>
</dbReference>
<name>A0A4S9KYP1_AURPU</name>
<evidence type="ECO:0000313" key="5">
    <source>
        <dbReference type="EMBL" id="THY21767.1"/>
    </source>
</evidence>
<accession>A0A4S9KYP1</accession>
<dbReference type="PRINTS" id="PR00385">
    <property type="entry name" value="P450"/>
</dbReference>
<dbReference type="InterPro" id="IPR050121">
    <property type="entry name" value="Cytochrome_P450_monoxygenase"/>
</dbReference>
<dbReference type="InterPro" id="IPR001128">
    <property type="entry name" value="Cyt_P450"/>
</dbReference>
<dbReference type="GO" id="GO:0020037">
    <property type="term" value="F:heme binding"/>
    <property type="evidence" value="ECO:0007669"/>
    <property type="project" value="InterPro"/>
</dbReference>
<dbReference type="Pfam" id="PF00067">
    <property type="entry name" value="p450"/>
    <property type="match status" value="1"/>
</dbReference>
<dbReference type="SUPFAM" id="SSF48264">
    <property type="entry name" value="Cytochrome P450"/>
    <property type="match status" value="1"/>
</dbReference>
<reference evidence="5 6" key="1">
    <citation type="submission" date="2018-10" db="EMBL/GenBank/DDBJ databases">
        <title>Fifty Aureobasidium pullulans genomes reveal a recombining polyextremotolerant generalist.</title>
        <authorList>
            <person name="Gostincar C."/>
            <person name="Turk M."/>
            <person name="Zajc J."/>
            <person name="Gunde-Cimerman N."/>
        </authorList>
    </citation>
    <scope>NUCLEOTIDE SEQUENCE [LARGE SCALE GENOMIC DNA]</scope>
    <source>
        <strain evidence="5 6">EXF-6604</strain>
    </source>
</reference>
<dbReference type="EMBL" id="QZBD01000273">
    <property type="protein sequence ID" value="THY21767.1"/>
    <property type="molecule type" value="Genomic_DNA"/>
</dbReference>
<comment type="caution">
    <text evidence="5">The sequence shown here is derived from an EMBL/GenBank/DDBJ whole genome shotgun (WGS) entry which is preliminary data.</text>
</comment>
<keyword evidence="4" id="KW-1133">Transmembrane helix</keyword>
<evidence type="ECO:0000256" key="3">
    <source>
        <dbReference type="PIRSR" id="PIRSR602401-1"/>
    </source>
</evidence>
<keyword evidence="2" id="KW-0560">Oxidoreductase</keyword>
<keyword evidence="5" id="KW-0503">Monooxygenase</keyword>
<dbReference type="GO" id="GO:0005506">
    <property type="term" value="F:iron ion binding"/>
    <property type="evidence" value="ECO:0007669"/>
    <property type="project" value="InterPro"/>
</dbReference>
<dbReference type="PANTHER" id="PTHR24305">
    <property type="entry name" value="CYTOCHROME P450"/>
    <property type="match status" value="1"/>
</dbReference>
<evidence type="ECO:0000313" key="6">
    <source>
        <dbReference type="Proteomes" id="UP000306584"/>
    </source>
</evidence>
<keyword evidence="3" id="KW-0349">Heme</keyword>
<keyword evidence="3" id="KW-0479">Metal-binding</keyword>
<protein>
    <submittedName>
        <fullName evidence="5">Cytochrome P450 monooxygenase-like protein</fullName>
    </submittedName>
</protein>
<feature type="non-terminal residue" evidence="5">
    <location>
        <position position="1"/>
    </location>
</feature>
<comment type="similarity">
    <text evidence="1">Belongs to the cytochrome P450 family.</text>
</comment>
<dbReference type="Proteomes" id="UP000306584">
    <property type="component" value="Unassembled WGS sequence"/>
</dbReference>
<dbReference type="GO" id="GO:0016705">
    <property type="term" value="F:oxidoreductase activity, acting on paired donors, with incorporation or reduction of molecular oxygen"/>
    <property type="evidence" value="ECO:0007669"/>
    <property type="project" value="InterPro"/>
</dbReference>
<keyword evidence="4" id="KW-0472">Membrane</keyword>
<dbReference type="InterPro" id="IPR036396">
    <property type="entry name" value="Cyt_P450_sf"/>
</dbReference>
<evidence type="ECO:0000256" key="1">
    <source>
        <dbReference type="ARBA" id="ARBA00010617"/>
    </source>
</evidence>
<proteinExistence type="inferred from homology"/>
<evidence type="ECO:0000256" key="4">
    <source>
        <dbReference type="SAM" id="Phobius"/>
    </source>
</evidence>
<dbReference type="AlphaFoldDB" id="A0A4S9KYP1"/>
<organism evidence="5 6">
    <name type="scientific">Aureobasidium pullulans</name>
    <name type="common">Black yeast</name>
    <name type="synonym">Pullularia pullulans</name>
    <dbReference type="NCBI Taxonomy" id="5580"/>
    <lineage>
        <taxon>Eukaryota</taxon>
        <taxon>Fungi</taxon>
        <taxon>Dikarya</taxon>
        <taxon>Ascomycota</taxon>
        <taxon>Pezizomycotina</taxon>
        <taxon>Dothideomycetes</taxon>
        <taxon>Dothideomycetidae</taxon>
        <taxon>Dothideales</taxon>
        <taxon>Saccotheciaceae</taxon>
        <taxon>Aureobasidium</taxon>
    </lineage>
</organism>
<feature type="binding site" description="axial binding residue" evidence="3">
    <location>
        <position position="463"/>
    </location>
    <ligand>
        <name>heme</name>
        <dbReference type="ChEBI" id="CHEBI:30413"/>
    </ligand>
    <ligandPart>
        <name>Fe</name>
        <dbReference type="ChEBI" id="CHEBI:18248"/>
    </ligandPart>
</feature>
<dbReference type="Gene3D" id="1.10.630.10">
    <property type="entry name" value="Cytochrome P450"/>
    <property type="match status" value="1"/>
</dbReference>
<gene>
    <name evidence="5" type="ORF">D6D01_06437</name>
</gene>
<dbReference type="GO" id="GO:0004497">
    <property type="term" value="F:monooxygenase activity"/>
    <property type="evidence" value="ECO:0007669"/>
    <property type="project" value="UniProtKB-KW"/>
</dbReference>
<keyword evidence="3" id="KW-0408">Iron</keyword>
<evidence type="ECO:0000256" key="2">
    <source>
        <dbReference type="ARBA" id="ARBA00023002"/>
    </source>
</evidence>
<sequence>WRKYEVCSSSIHKQSCAALRSELEVSPSTHSKIMALSGSLILLGLGFTVLFWVVQTIYISLTSPLKDIPGPWISRYTNLQLKFAVTGGRRIFYIDNLHKKYGPIVRISPTEVAVSDPAAFKQIHAVSSKFSKDIWYEKLTNFPRLSVFTMRNPREHGQRRKLFARGFSKSYLREHWEPTVRRKTLLAVEKIKVDAQTGVADLLKWWTFMATDIVGVLGFGQSFGMLELGKKTEYIRVLEAALIGNGIGAEMPWLRAVGSRIPFKPLKEAFNSSAYILGYGTIAVENARKGGQDSNLMATIMAEAEKGETHVDDMDVRTESTSLIFAGSGTTANTMTFLSWAVVSRPQLRAALEEEVAKLHDNFTDADLEQLPLLNAVIHETLRLYCAVPGSLPRVVPESGAILNGYFVPQGTTVSTQAYTMHRDENLWPNALVYDPSRWLDGKEQSAAAKNTFCAFGAGAYSCLGINLAWMELRYATAFLFRECRGMRIAPSMSADCMDLENYFVIVPKGHKCEVTLQ</sequence>